<organism evidence="1 2">
    <name type="scientific">Rhodococcus jostii (strain RHA1)</name>
    <dbReference type="NCBI Taxonomy" id="101510"/>
    <lineage>
        <taxon>Bacteria</taxon>
        <taxon>Bacillati</taxon>
        <taxon>Actinomycetota</taxon>
        <taxon>Actinomycetes</taxon>
        <taxon>Mycobacteriales</taxon>
        <taxon>Nocardiaceae</taxon>
        <taxon>Rhodococcus</taxon>
    </lineage>
</organism>
<geneLocation type="plasmid" evidence="1 2">
    <name>pRHL1</name>
</geneLocation>
<dbReference type="Proteomes" id="UP000008710">
    <property type="component" value="Plasmid pRHL1"/>
</dbReference>
<keyword evidence="1" id="KW-0614">Plasmid</keyword>
<evidence type="ECO:0000313" key="2">
    <source>
        <dbReference type="Proteomes" id="UP000008710"/>
    </source>
</evidence>
<protein>
    <submittedName>
        <fullName evidence="1">Uncharacterized protein</fullName>
    </submittedName>
</protein>
<accession>Q0RYM2</accession>
<dbReference type="AlphaFoldDB" id="Q0RYM2"/>
<dbReference type="KEGG" id="rha:RHA1_ro08570"/>
<reference evidence="2" key="1">
    <citation type="journal article" date="2006" name="Proc. Natl. Acad. Sci. U.S.A.">
        <title>The complete genome of Rhodococcus sp. RHA1 provides insights into a catabolic powerhouse.</title>
        <authorList>
            <person name="McLeod M.P."/>
            <person name="Warren R.L."/>
            <person name="Hsiao W.W.L."/>
            <person name="Araki N."/>
            <person name="Myhre M."/>
            <person name="Fernandes C."/>
            <person name="Miyazawa D."/>
            <person name="Wong W."/>
            <person name="Lillquist A.L."/>
            <person name="Wang D."/>
            <person name="Dosanjh M."/>
            <person name="Hara H."/>
            <person name="Petrescu A."/>
            <person name="Morin R.D."/>
            <person name="Yang G."/>
            <person name="Stott J.M."/>
            <person name="Schein J.E."/>
            <person name="Shin H."/>
            <person name="Smailus D."/>
            <person name="Siddiqui A.S."/>
            <person name="Marra M.A."/>
            <person name="Jones S.J.M."/>
            <person name="Holt R."/>
            <person name="Brinkman F.S.L."/>
            <person name="Miyauchi K."/>
            <person name="Fukuda M."/>
            <person name="Davies J.E."/>
            <person name="Mohn W.W."/>
            <person name="Eltis L.D."/>
        </authorList>
    </citation>
    <scope>NUCLEOTIDE SEQUENCE [LARGE SCALE GENOMIC DNA]</scope>
    <source>
        <strain evidence="2">RHA1</strain>
    </source>
</reference>
<gene>
    <name evidence="1" type="ordered locus">RHA1_ro08570</name>
</gene>
<name>Q0RYM2_RHOJR</name>
<sequence length="89" mass="9707">MPTLVLHARIGGQWILTQSRGFTLSCKGTPMTDTAVAVAALQVTEYWVVEVDRHDGACCTFGPFTAEAAWARMEHRSAPTRFAAVVGKR</sequence>
<evidence type="ECO:0000313" key="1">
    <source>
        <dbReference type="EMBL" id="ABG99614.1"/>
    </source>
</evidence>
<dbReference type="HOGENOM" id="CLU_189203_0_0_11"/>
<proteinExistence type="predicted"/>
<dbReference type="EMBL" id="CP000432">
    <property type="protein sequence ID" value="ABG99614.1"/>
    <property type="molecule type" value="Genomic_DNA"/>
</dbReference>